<organism evidence="1 2">
    <name type="scientific">Panicum virgatum</name>
    <name type="common">Blackwell switchgrass</name>
    <dbReference type="NCBI Taxonomy" id="38727"/>
    <lineage>
        <taxon>Eukaryota</taxon>
        <taxon>Viridiplantae</taxon>
        <taxon>Streptophyta</taxon>
        <taxon>Embryophyta</taxon>
        <taxon>Tracheophyta</taxon>
        <taxon>Spermatophyta</taxon>
        <taxon>Magnoliopsida</taxon>
        <taxon>Liliopsida</taxon>
        <taxon>Poales</taxon>
        <taxon>Poaceae</taxon>
        <taxon>PACMAD clade</taxon>
        <taxon>Panicoideae</taxon>
        <taxon>Panicodae</taxon>
        <taxon>Paniceae</taxon>
        <taxon>Panicinae</taxon>
        <taxon>Panicum</taxon>
        <taxon>Panicum sect. Hiantes</taxon>
    </lineage>
</organism>
<evidence type="ECO:0000313" key="2">
    <source>
        <dbReference type="Proteomes" id="UP000823388"/>
    </source>
</evidence>
<keyword evidence="2" id="KW-1185">Reference proteome</keyword>
<comment type="caution">
    <text evidence="1">The sequence shown here is derived from an EMBL/GenBank/DDBJ whole genome shotgun (WGS) entry which is preliminary data.</text>
</comment>
<accession>A0A8T0QB68</accession>
<evidence type="ECO:0000313" key="1">
    <source>
        <dbReference type="EMBL" id="KAG2570635.1"/>
    </source>
</evidence>
<dbReference type="EMBL" id="CM029049">
    <property type="protein sequence ID" value="KAG2570635.1"/>
    <property type="molecule type" value="Genomic_DNA"/>
</dbReference>
<gene>
    <name evidence="1" type="ORF">PVAP13_7KG089009</name>
</gene>
<dbReference type="Proteomes" id="UP000823388">
    <property type="component" value="Chromosome 7K"/>
</dbReference>
<name>A0A8T0QB68_PANVG</name>
<dbReference type="InterPro" id="IPR036047">
    <property type="entry name" value="F-box-like_dom_sf"/>
</dbReference>
<feature type="non-terminal residue" evidence="1">
    <location>
        <position position="163"/>
    </location>
</feature>
<evidence type="ECO:0008006" key="3">
    <source>
        <dbReference type="Google" id="ProtNLM"/>
    </source>
</evidence>
<dbReference type="AlphaFoldDB" id="A0A8T0QB68"/>
<reference evidence="1" key="1">
    <citation type="submission" date="2020-05" db="EMBL/GenBank/DDBJ databases">
        <title>WGS assembly of Panicum virgatum.</title>
        <authorList>
            <person name="Lovell J.T."/>
            <person name="Jenkins J."/>
            <person name="Shu S."/>
            <person name="Juenger T.E."/>
            <person name="Schmutz J."/>
        </authorList>
    </citation>
    <scope>NUCLEOTIDE SEQUENCE</scope>
    <source>
        <strain evidence="1">AP13</strain>
    </source>
</reference>
<protein>
    <recommendedName>
        <fullName evidence="3">F-box domain-containing protein</fullName>
    </recommendedName>
</protein>
<sequence>MAARRHTLSMQDLPMEVAVQIAGHLAVRLVSPMDDRRSLRVTCRFLRGVTSDRTVGQCIDVRRFAAAMLPNDRDGYAALLAHLTDIGLLSRRKVLLGRRREARPCIVELARAAERGNNVAAYVADILLFRANTGADDDKAGRWYMCQVEGEEEVAARVAGGTG</sequence>
<dbReference type="SUPFAM" id="SSF81383">
    <property type="entry name" value="F-box domain"/>
    <property type="match status" value="1"/>
</dbReference>
<proteinExistence type="predicted"/>